<evidence type="ECO:0000313" key="7">
    <source>
        <dbReference type="EMBL" id="CAD8481191.1"/>
    </source>
</evidence>
<comment type="similarity">
    <text evidence="1">Belongs to the carnosine N-methyltransferase family.</text>
</comment>
<dbReference type="AlphaFoldDB" id="A0A7S0HHC9"/>
<organism evidence="7">
    <name type="scientific">Hanusia phi</name>
    <dbReference type="NCBI Taxonomy" id="3032"/>
    <lineage>
        <taxon>Eukaryota</taxon>
        <taxon>Cryptophyceae</taxon>
        <taxon>Pyrenomonadales</taxon>
        <taxon>Geminigeraceae</taxon>
        <taxon>Hanusia</taxon>
    </lineage>
</organism>
<gene>
    <name evidence="7" type="ORF">HPHI1048_LOCUS8871</name>
</gene>
<dbReference type="SMART" id="SM01296">
    <property type="entry name" value="N2227"/>
    <property type="match status" value="1"/>
</dbReference>
<dbReference type="PANTHER" id="PTHR12303">
    <property type="entry name" value="CARNOSINE N-METHYLTRANSFERASE"/>
    <property type="match status" value="1"/>
</dbReference>
<dbReference type="PANTHER" id="PTHR12303:SF6">
    <property type="entry name" value="CARNOSINE N-METHYLTRANSFERASE"/>
    <property type="match status" value="1"/>
</dbReference>
<keyword evidence="5" id="KW-0949">S-adenosyl-L-methionine</keyword>
<sequence length="406" mass="45672">MSGIDVDEGTKRAECEHFESVIKAFLFYREHALNVVSKAEVSFARLPPQHQAILSHLPTKFATQKRCVDVNQQFLNTIVAHASSFTANSHLLQGAQTEFPFITCQGLDMDKIRCTLRQFVRDWSEDGQAERVQSYKPITDALESYYSHYPMDQRYRLRVLLPGAGLGRLTYDIAKLGFSAQGCEFSYQMLISSNFILNYAPGEKTLALHPWVLSSSNVWDAEAHQFKQVLVPDEMPGGLPPNVEFSMVAGDFLEVYRNQRGEWDCVATCFFIDTASNVVQYVEHIHTLLADGGIWINLGPLLYHYSDSADVDSTELSYTELRSIVLHYGFEIKEEAERTCYYTQNPNSMMHTIYNCAFFVAIKKPSRGFIPTPTPVPHVTMPNPYAGSPSPQGYADANVAAPPPPQ</sequence>
<dbReference type="EC" id="2.1.1.22" evidence="2"/>
<evidence type="ECO:0000256" key="1">
    <source>
        <dbReference type="ARBA" id="ARBA00010086"/>
    </source>
</evidence>
<feature type="region of interest" description="Disordered" evidence="6">
    <location>
        <begin position="382"/>
        <end position="406"/>
    </location>
</feature>
<dbReference type="GO" id="GO:0030735">
    <property type="term" value="F:carnosine N-methyltransferase activity"/>
    <property type="evidence" value="ECO:0007669"/>
    <property type="project" value="UniProtKB-EC"/>
</dbReference>
<keyword evidence="3" id="KW-0489">Methyltransferase</keyword>
<dbReference type="SUPFAM" id="SSF53335">
    <property type="entry name" value="S-adenosyl-L-methionine-dependent methyltransferases"/>
    <property type="match status" value="1"/>
</dbReference>
<dbReference type="InterPro" id="IPR012901">
    <property type="entry name" value="CARME"/>
</dbReference>
<accession>A0A7S0HHC9</accession>
<evidence type="ECO:0000256" key="4">
    <source>
        <dbReference type="ARBA" id="ARBA00022679"/>
    </source>
</evidence>
<keyword evidence="4" id="KW-0808">Transferase</keyword>
<name>A0A7S0HHC9_9CRYP</name>
<dbReference type="Gene3D" id="3.40.50.150">
    <property type="entry name" value="Vaccinia Virus protein VP39"/>
    <property type="match status" value="1"/>
</dbReference>
<proteinExistence type="inferred from homology"/>
<reference evidence="7" key="1">
    <citation type="submission" date="2021-01" db="EMBL/GenBank/DDBJ databases">
        <authorList>
            <person name="Corre E."/>
            <person name="Pelletier E."/>
            <person name="Niang G."/>
            <person name="Scheremetjew M."/>
            <person name="Finn R."/>
            <person name="Kale V."/>
            <person name="Holt S."/>
            <person name="Cochrane G."/>
            <person name="Meng A."/>
            <person name="Brown T."/>
            <person name="Cohen L."/>
        </authorList>
    </citation>
    <scope>NUCLEOTIDE SEQUENCE</scope>
    <source>
        <strain evidence="7">CCMP325</strain>
    </source>
</reference>
<protein>
    <recommendedName>
        <fullName evidence="2">carnosine N-methyltransferase</fullName>
        <ecNumber evidence="2">2.1.1.22</ecNumber>
    </recommendedName>
</protein>
<dbReference type="InterPro" id="IPR029063">
    <property type="entry name" value="SAM-dependent_MTases_sf"/>
</dbReference>
<dbReference type="GO" id="GO:0032259">
    <property type="term" value="P:methylation"/>
    <property type="evidence" value="ECO:0007669"/>
    <property type="project" value="UniProtKB-KW"/>
</dbReference>
<evidence type="ECO:0000256" key="3">
    <source>
        <dbReference type="ARBA" id="ARBA00022603"/>
    </source>
</evidence>
<evidence type="ECO:0000256" key="6">
    <source>
        <dbReference type="SAM" id="MobiDB-lite"/>
    </source>
</evidence>
<dbReference type="EMBL" id="HBEO01013018">
    <property type="protein sequence ID" value="CAD8481191.1"/>
    <property type="molecule type" value="Transcribed_RNA"/>
</dbReference>
<evidence type="ECO:0000256" key="2">
    <source>
        <dbReference type="ARBA" id="ARBA00012003"/>
    </source>
</evidence>
<dbReference type="Pfam" id="PF07942">
    <property type="entry name" value="CARME"/>
    <property type="match status" value="1"/>
</dbReference>
<evidence type="ECO:0000256" key="5">
    <source>
        <dbReference type="ARBA" id="ARBA00022691"/>
    </source>
</evidence>